<dbReference type="Proteomes" id="UP001521931">
    <property type="component" value="Unassembled WGS sequence"/>
</dbReference>
<feature type="compositionally biased region" description="Low complexity" evidence="1">
    <location>
        <begin position="124"/>
        <end position="143"/>
    </location>
</feature>
<comment type="caution">
    <text evidence="2">The sequence shown here is derived from an EMBL/GenBank/DDBJ whole genome shotgun (WGS) entry which is preliminary data.</text>
</comment>
<dbReference type="RefSeq" id="WP_239262328.1">
    <property type="nucleotide sequence ID" value="NZ_JAKRCV010000007.1"/>
</dbReference>
<reference evidence="2 3" key="1">
    <citation type="submission" date="2022-02" db="EMBL/GenBank/DDBJ databases">
        <title>Uncovering new skin microbiome diversity through culturing and metagenomics.</title>
        <authorList>
            <person name="Conlan S."/>
            <person name="Deming C."/>
            <person name="Nisc Comparative Sequencing Program N."/>
            <person name="Segre J.A."/>
        </authorList>
    </citation>
    <scope>NUCLEOTIDE SEQUENCE [LARGE SCALE GENOMIC DNA]</scope>
    <source>
        <strain evidence="2 3">ACRQZ</strain>
    </source>
</reference>
<name>A0ABS9PZC7_9MICO</name>
<feature type="region of interest" description="Disordered" evidence="1">
    <location>
        <begin position="120"/>
        <end position="149"/>
    </location>
</feature>
<protein>
    <submittedName>
        <fullName evidence="2">Uncharacterized protein</fullName>
    </submittedName>
</protein>
<evidence type="ECO:0000313" key="2">
    <source>
        <dbReference type="EMBL" id="MCG7320984.1"/>
    </source>
</evidence>
<dbReference type="EMBL" id="JAKRCV010000007">
    <property type="protein sequence ID" value="MCG7320984.1"/>
    <property type="molecule type" value="Genomic_DNA"/>
</dbReference>
<proteinExistence type="predicted"/>
<evidence type="ECO:0000313" key="3">
    <source>
        <dbReference type="Proteomes" id="UP001521931"/>
    </source>
</evidence>
<sequence>MTRPPPRVLAVLLVVIAAALALTLVNLVRGGSDVAPPSSPAGRAVTALTTSTGTQALRAVPDDFEATLGYQPVLQDGELVRPDGDCSSPVPLPRTFEPACRQHDLGYDLLRHAALTGHLSAAGPAPRSTSCSASASSGPARPRGTLPAT</sequence>
<gene>
    <name evidence="2" type="ORF">MHL29_03615</name>
</gene>
<organism evidence="2 3">
    <name type="scientific">Arsenicicoccus bolidensis</name>
    <dbReference type="NCBI Taxonomy" id="229480"/>
    <lineage>
        <taxon>Bacteria</taxon>
        <taxon>Bacillati</taxon>
        <taxon>Actinomycetota</taxon>
        <taxon>Actinomycetes</taxon>
        <taxon>Micrococcales</taxon>
        <taxon>Intrasporangiaceae</taxon>
        <taxon>Arsenicicoccus</taxon>
    </lineage>
</organism>
<accession>A0ABS9PZC7</accession>
<evidence type="ECO:0000256" key="1">
    <source>
        <dbReference type="SAM" id="MobiDB-lite"/>
    </source>
</evidence>
<keyword evidence="3" id="KW-1185">Reference proteome</keyword>